<accession>A0A6H0S882</accession>
<evidence type="ECO:0000256" key="8">
    <source>
        <dbReference type="ARBA" id="ARBA00029586"/>
    </source>
</evidence>
<comment type="cofactor">
    <cofactor evidence="9">
        <name>[2Fe-2S] cluster</name>
        <dbReference type="ChEBI" id="CHEBI:190135"/>
    </cofactor>
</comment>
<dbReference type="PANTHER" id="PTHR10134">
    <property type="entry name" value="CYTOCHROME B-C1 COMPLEX SUBUNIT RIESKE, MITOCHONDRIAL"/>
    <property type="match status" value="1"/>
</dbReference>
<dbReference type="InterPro" id="IPR017941">
    <property type="entry name" value="Rieske_2Fe-2S"/>
</dbReference>
<dbReference type="EMBL" id="CP038799">
    <property type="protein sequence ID" value="QIV82247.1"/>
    <property type="molecule type" value="Genomic_DNA"/>
</dbReference>
<keyword evidence="6" id="KW-0411">Iron-sulfur</keyword>
<dbReference type="Pfam" id="PF00355">
    <property type="entry name" value="Rieske"/>
    <property type="match status" value="1"/>
</dbReference>
<dbReference type="PRINTS" id="PR00162">
    <property type="entry name" value="RIESKE"/>
</dbReference>
<dbReference type="InterPro" id="IPR005805">
    <property type="entry name" value="Rieske_Fe-S_prot_C"/>
</dbReference>
<dbReference type="InterPro" id="IPR006311">
    <property type="entry name" value="TAT_signal"/>
</dbReference>
<evidence type="ECO:0000256" key="5">
    <source>
        <dbReference type="ARBA" id="ARBA00023004"/>
    </source>
</evidence>
<dbReference type="InterPro" id="IPR036922">
    <property type="entry name" value="Rieske_2Fe-2S_sf"/>
</dbReference>
<dbReference type="GO" id="GO:0016020">
    <property type="term" value="C:membrane"/>
    <property type="evidence" value="ECO:0007669"/>
    <property type="project" value="InterPro"/>
</dbReference>
<evidence type="ECO:0000256" key="3">
    <source>
        <dbReference type="ARBA" id="ARBA00022714"/>
    </source>
</evidence>
<sequence length="134" mass="12866">MTPMAPPLSRRHVIVGASAVVGAGALVSCAGAAEEPAPAQGESGVLATTSQVPVGSALIVDGIVLTQPAAGEFTGFSAVCPHAGCAVSKVDGAQVICPCHGSTFGLDGAVVSGPAREPLAPAPITVRGDSIVAG</sequence>
<dbReference type="Proteomes" id="UP000501849">
    <property type="component" value="Chromosome"/>
</dbReference>
<dbReference type="GO" id="GO:0016705">
    <property type="term" value="F:oxidoreductase activity, acting on paired donors, with incorporation or reduction of molecular oxygen"/>
    <property type="evidence" value="ECO:0007669"/>
    <property type="project" value="UniProtKB-ARBA"/>
</dbReference>
<dbReference type="AlphaFoldDB" id="A0A6H0S882"/>
<keyword evidence="5" id="KW-0408">Iron</keyword>
<evidence type="ECO:0000256" key="7">
    <source>
        <dbReference type="ARBA" id="ARBA00023157"/>
    </source>
</evidence>
<dbReference type="PROSITE" id="PS51318">
    <property type="entry name" value="TAT"/>
    <property type="match status" value="1"/>
</dbReference>
<keyword evidence="10" id="KW-0732">Signal</keyword>
<evidence type="ECO:0000256" key="10">
    <source>
        <dbReference type="SAM" id="SignalP"/>
    </source>
</evidence>
<comment type="function">
    <text evidence="1">Iron-sulfur subunit of the cytochrome bc1 complex, an essential component of the respiratory electron transport chain required for ATP synthesis. The bc1 complex catalyzes the oxidation of menaquinol and the reduction of cytochrome c in the respiratory chain. The bc1 complex operates through a Q-cycle mechanism that couples electron transfer to generation of the proton gradient that drives ATP synthesis.</text>
</comment>
<dbReference type="KEGG" id="mfre:EXE63_16180"/>
<evidence type="ECO:0000259" key="11">
    <source>
        <dbReference type="PROSITE" id="PS51296"/>
    </source>
</evidence>
<dbReference type="PROSITE" id="PS51296">
    <property type="entry name" value="RIESKE"/>
    <property type="match status" value="1"/>
</dbReference>
<proteinExistence type="predicted"/>
<evidence type="ECO:0000256" key="4">
    <source>
        <dbReference type="ARBA" id="ARBA00022723"/>
    </source>
</evidence>
<gene>
    <name evidence="12" type="ORF">EXE63_16180</name>
</gene>
<dbReference type="InterPro" id="IPR014349">
    <property type="entry name" value="Rieske_Fe-S_prot"/>
</dbReference>
<dbReference type="GO" id="GO:0051537">
    <property type="term" value="F:2 iron, 2 sulfur cluster binding"/>
    <property type="evidence" value="ECO:0007669"/>
    <property type="project" value="UniProtKB-KW"/>
</dbReference>
<dbReference type="SUPFAM" id="SSF50022">
    <property type="entry name" value="ISP domain"/>
    <property type="match status" value="1"/>
</dbReference>
<keyword evidence="4" id="KW-0479">Metal-binding</keyword>
<feature type="chain" id="PRO_5026185832" description="Cytochrome bc1 complex Rieske iron-sulfur subunit" evidence="10">
    <location>
        <begin position="33"/>
        <end position="134"/>
    </location>
</feature>
<dbReference type="Gene3D" id="2.102.10.10">
    <property type="entry name" value="Rieske [2Fe-2S] iron-sulphur domain"/>
    <property type="match status" value="1"/>
</dbReference>
<organism evidence="12 13">
    <name type="scientific">Mycolicibacterium frederiksbergense</name>
    <dbReference type="NCBI Taxonomy" id="117567"/>
    <lineage>
        <taxon>Bacteria</taxon>
        <taxon>Bacillati</taxon>
        <taxon>Actinomycetota</taxon>
        <taxon>Actinomycetes</taxon>
        <taxon>Mycobacteriales</taxon>
        <taxon>Mycobacteriaceae</taxon>
        <taxon>Mycolicibacterium</taxon>
    </lineage>
</organism>
<dbReference type="CDD" id="cd03467">
    <property type="entry name" value="Rieske"/>
    <property type="match status" value="1"/>
</dbReference>
<evidence type="ECO:0000256" key="1">
    <source>
        <dbReference type="ARBA" id="ARBA00002494"/>
    </source>
</evidence>
<evidence type="ECO:0000256" key="6">
    <source>
        <dbReference type="ARBA" id="ARBA00023014"/>
    </source>
</evidence>
<keyword evidence="3" id="KW-0001">2Fe-2S</keyword>
<evidence type="ECO:0000313" key="13">
    <source>
        <dbReference type="Proteomes" id="UP000501849"/>
    </source>
</evidence>
<name>A0A6H0S882_9MYCO</name>
<protein>
    <recommendedName>
        <fullName evidence="2">Cytochrome bc1 complex Rieske iron-sulfur subunit</fullName>
    </recommendedName>
    <alternativeName>
        <fullName evidence="8">Cytochrome bc1 reductase complex subunit QcrA</fullName>
    </alternativeName>
</protein>
<feature type="signal peptide" evidence="10">
    <location>
        <begin position="1"/>
        <end position="32"/>
    </location>
</feature>
<keyword evidence="7" id="KW-1015">Disulfide bond</keyword>
<dbReference type="GO" id="GO:0004497">
    <property type="term" value="F:monooxygenase activity"/>
    <property type="evidence" value="ECO:0007669"/>
    <property type="project" value="UniProtKB-ARBA"/>
</dbReference>
<feature type="domain" description="Rieske" evidence="11">
    <location>
        <begin position="44"/>
        <end position="133"/>
    </location>
</feature>
<keyword evidence="13" id="KW-1185">Reference proteome</keyword>
<evidence type="ECO:0000256" key="2">
    <source>
        <dbReference type="ARBA" id="ARBA00015816"/>
    </source>
</evidence>
<evidence type="ECO:0000256" key="9">
    <source>
        <dbReference type="ARBA" id="ARBA00034078"/>
    </source>
</evidence>
<reference evidence="12 13" key="1">
    <citation type="submission" date="2019-04" db="EMBL/GenBank/DDBJ databases">
        <title>Draft, Whole-Genome Sequence of the Anthracene-degrading Mycobacterium frederiksbergense LB501T, Isolated from a Polycyclic Aromatic Hydrocarbon (PAH)-Contaminated Soil.</title>
        <authorList>
            <person name="Augelletti F."/>
        </authorList>
    </citation>
    <scope>NUCLEOTIDE SEQUENCE [LARGE SCALE GENOMIC DNA]</scope>
    <source>
        <strain evidence="12 13">LB 501T</strain>
    </source>
</reference>
<evidence type="ECO:0000313" key="12">
    <source>
        <dbReference type="EMBL" id="QIV82247.1"/>
    </source>
</evidence>
<dbReference type="GO" id="GO:0046872">
    <property type="term" value="F:metal ion binding"/>
    <property type="evidence" value="ECO:0007669"/>
    <property type="project" value="UniProtKB-KW"/>
</dbReference>